<keyword evidence="12" id="KW-0539">Nucleus</keyword>
<dbReference type="Pfam" id="PF21315">
    <property type="entry name" value="FAN1_HTH"/>
    <property type="match status" value="1"/>
</dbReference>
<dbReference type="Gene3D" id="3.40.1350.10">
    <property type="match status" value="1"/>
</dbReference>
<dbReference type="SMART" id="SM00734">
    <property type="entry name" value="ZnF_Rad18"/>
    <property type="match status" value="1"/>
</dbReference>
<keyword evidence="7 12" id="KW-0378">Hydrolase</keyword>
<evidence type="ECO:0000259" key="15">
    <source>
        <dbReference type="SMART" id="SM00910"/>
    </source>
</evidence>
<feature type="domain" description="VRR-NUC" evidence="16">
    <location>
        <begin position="898"/>
        <end position="1016"/>
    </location>
</feature>
<keyword evidence="6" id="KW-0863">Zinc-finger</keyword>
<dbReference type="EMBL" id="CP097508">
    <property type="protein sequence ID" value="URE09536.1"/>
    <property type="molecule type" value="Genomic_DNA"/>
</dbReference>
<dbReference type="Pfam" id="PF08797">
    <property type="entry name" value="HIRAN"/>
    <property type="match status" value="1"/>
</dbReference>
<dbReference type="Pfam" id="PF21170">
    <property type="entry name" value="FAN1_TPR"/>
    <property type="match status" value="1"/>
</dbReference>
<evidence type="ECO:0000259" key="14">
    <source>
        <dbReference type="SMART" id="SM00734"/>
    </source>
</evidence>
<dbReference type="GO" id="GO:0070336">
    <property type="term" value="F:flap-structured DNA binding"/>
    <property type="evidence" value="ECO:0007669"/>
    <property type="project" value="TreeGrafter"/>
</dbReference>
<evidence type="ECO:0000256" key="4">
    <source>
        <dbReference type="ARBA" id="ARBA00022723"/>
    </source>
</evidence>
<proteinExistence type="inferred from homology"/>
<dbReference type="GO" id="GO:0004528">
    <property type="term" value="F:phosphodiesterase I activity"/>
    <property type="evidence" value="ECO:0007669"/>
    <property type="project" value="UniProtKB-EC"/>
</dbReference>
<evidence type="ECO:0000256" key="6">
    <source>
        <dbReference type="ARBA" id="ARBA00022771"/>
    </source>
</evidence>
<protein>
    <recommendedName>
        <fullName evidence="12">Fanconi-associated nuclease</fullName>
        <ecNumber evidence="12">3.1.4.1</ecNumber>
    </recommendedName>
</protein>
<dbReference type="Proteomes" id="UP001055439">
    <property type="component" value="Chromosome 6"/>
</dbReference>
<dbReference type="GO" id="GO:0008270">
    <property type="term" value="F:zinc ion binding"/>
    <property type="evidence" value="ECO:0007669"/>
    <property type="project" value="UniProtKB-KW"/>
</dbReference>
<evidence type="ECO:0000256" key="8">
    <source>
        <dbReference type="ARBA" id="ARBA00022833"/>
    </source>
</evidence>
<dbReference type="GO" id="GO:0016818">
    <property type="term" value="F:hydrolase activity, acting on acid anhydrides, in phosphorus-containing anhydrides"/>
    <property type="evidence" value="ECO:0007669"/>
    <property type="project" value="InterPro"/>
</dbReference>
<organism evidence="17 18">
    <name type="scientific">Musa troglodytarum</name>
    <name type="common">fe'i banana</name>
    <dbReference type="NCBI Taxonomy" id="320322"/>
    <lineage>
        <taxon>Eukaryota</taxon>
        <taxon>Viridiplantae</taxon>
        <taxon>Streptophyta</taxon>
        <taxon>Embryophyta</taxon>
        <taxon>Tracheophyta</taxon>
        <taxon>Spermatophyta</taxon>
        <taxon>Magnoliopsida</taxon>
        <taxon>Liliopsida</taxon>
        <taxon>Zingiberales</taxon>
        <taxon>Musaceae</taxon>
        <taxon>Musa</taxon>
    </lineage>
</organism>
<evidence type="ECO:0000256" key="3">
    <source>
        <dbReference type="ARBA" id="ARBA00022722"/>
    </source>
</evidence>
<evidence type="ECO:0000313" key="18">
    <source>
        <dbReference type="Proteomes" id="UP001055439"/>
    </source>
</evidence>
<evidence type="ECO:0000256" key="10">
    <source>
        <dbReference type="ARBA" id="ARBA00023204"/>
    </source>
</evidence>
<keyword evidence="5 12" id="KW-0227">DNA damage</keyword>
<evidence type="ECO:0000256" key="9">
    <source>
        <dbReference type="ARBA" id="ARBA00022842"/>
    </source>
</evidence>
<keyword evidence="3 12" id="KW-0540">Nuclease</keyword>
<dbReference type="CDD" id="cd22326">
    <property type="entry name" value="FAN1-like"/>
    <property type="match status" value="1"/>
</dbReference>
<comment type="similarity">
    <text evidence="2 12">Belongs to the FAN1 family.</text>
</comment>
<gene>
    <name evidence="17" type="ORF">MUK42_23666</name>
</gene>
<evidence type="ECO:0000256" key="13">
    <source>
        <dbReference type="SAM" id="MobiDB-lite"/>
    </source>
</evidence>
<feature type="region of interest" description="Disordered" evidence="13">
    <location>
        <begin position="43"/>
        <end position="87"/>
    </location>
</feature>
<dbReference type="InterPro" id="IPR014883">
    <property type="entry name" value="VRR_NUC"/>
</dbReference>
<evidence type="ECO:0000256" key="11">
    <source>
        <dbReference type="ARBA" id="ARBA00023211"/>
    </source>
</evidence>
<name>A0A9E7G755_9LILI</name>
<dbReference type="InterPro" id="IPR049126">
    <property type="entry name" value="FAN1-like_TPR"/>
</dbReference>
<keyword evidence="4 12" id="KW-0479">Metal-binding</keyword>
<comment type="function">
    <text evidence="12">Nuclease required for the repair of DNA interstrand cross-links (ICL). Acts as a 5'-3' exonuclease that anchors at a cut end of DNA and cleaves DNA successively at every third nucleotide, allowing to excise an ICL from one strand through flanking incisions.</text>
</comment>
<comment type="subcellular location">
    <subcellularLocation>
        <location evidence="12">Nucleus</location>
    </subcellularLocation>
</comment>
<feature type="compositionally biased region" description="Basic residues" evidence="13">
    <location>
        <begin position="43"/>
        <end position="52"/>
    </location>
</feature>
<dbReference type="Gene3D" id="3.30.70.2330">
    <property type="match status" value="1"/>
</dbReference>
<dbReference type="OrthoDB" id="76364at2759"/>
<dbReference type="Gene3D" id="3.30.160.60">
    <property type="entry name" value="Classic Zinc Finger"/>
    <property type="match status" value="1"/>
</dbReference>
<dbReference type="EC" id="3.1.4.1" evidence="12"/>
<dbReference type="AlphaFoldDB" id="A0A9E7G755"/>
<keyword evidence="18" id="KW-1185">Reference proteome</keyword>
<keyword evidence="9 12" id="KW-0460">Magnesium</keyword>
<evidence type="ECO:0000259" key="16">
    <source>
        <dbReference type="SMART" id="SM00990"/>
    </source>
</evidence>
<evidence type="ECO:0000256" key="2">
    <source>
        <dbReference type="ARBA" id="ARBA00005533"/>
    </source>
</evidence>
<evidence type="ECO:0000256" key="5">
    <source>
        <dbReference type="ARBA" id="ARBA00022763"/>
    </source>
</evidence>
<dbReference type="GO" id="GO:0005634">
    <property type="term" value="C:nucleus"/>
    <property type="evidence" value="ECO:0007669"/>
    <property type="project" value="UniProtKB-SubCell"/>
</dbReference>
<sequence length="1041" mass="118371">MERSYPTAPPISIAVRRSEGLGRPIGRCAMHLRGWESLKRLIGKRRRPRSPHLARLLSPPDPTGGLRGDVASDADTQPSSSFAEEPATTMEGHGVYDMDWVSCPVCGRSIRGTNHNVNSHIDTCLIGGTKRKFTQCTLLQFQFFKRSKMESCQDGVKHETEDTVNAVFSSKNDSNNALLLCGDSTGSRNGNTQGLSSDHSPSNIETFTEIVPPETTVLDNTISHEIMVPCGTYMFPQMDMDKLDACGTKGDDFVITFETYIVGRRFHESIELQQGARVSVAREPENVKDRNAIKMLGYLPRELSKHLSPLIDCCYIECEGFVDSLPELRHDDVPIQLVCQKSVACDEKKSAYVNFSESLWEKVLLATENIKLQSPKMTRYQKNFSLMIEEVMSHHSHLFTVEEKLLIGTFVCFLFLYVQSILYFICSTNQVLSAFLDAGSFNSLSDEGQRLFVRLYTRKGPWFRVSNISYPEIQDPQKAVEELQCYIYLFQSSEDPFIYDMKEVIDLLNVSEMRKVINLELPKLNIQKGINCARRHELINILFSAYANGACPLLPKMVLGQVGTCVRISSSSDIVFWRIQRLFFLNGEQDLSAFLLIDLGMIKFPDYVCNISHRIFQDRTDLLEYEEAIEVAQIMDESLEESNMEMVIRCIDISDIRMCTSFRGKTQSYTCGSPPQFFSTFSASFVYSKVLSLGVSFFEHEHRYEDAIRLLKGLLRRIVHDSRRGYWMLRLSVDLEHMNRLNESLSVAEEGILDPWVRAGSRIALQRRVLRLGKPPRRWRIPDYADSVKRKIKEVCIRGRPLTSETATKNSYYGYDGELCGVEQLALQYYAEEGGGWSGVHSESGIWMTIFGLLMWDVIFFNLPDVFMSRFQIAPLDFDTDDFYVTRESHIESQLQKINGGMAEEILISSWESHVGIACRGVNWERHSLSDLRAAVACIGGSPLASLCRHLATDYRSWSSGMPDLLLWRFHGDKGEGEAKLVEVKGPTDRLSEQQRAWILTLVDCGFDTEVCKESALSRRTSMEERWLQHAVRLLKLTLPS</sequence>
<dbReference type="PANTHER" id="PTHR15749:SF4">
    <property type="entry name" value="FANCONI-ASSOCIATED NUCLEASE 1"/>
    <property type="match status" value="1"/>
</dbReference>
<feature type="domain" description="HIRAN" evidence="15">
    <location>
        <begin position="254"/>
        <end position="342"/>
    </location>
</feature>
<keyword evidence="11 12" id="KW-0464">Manganese</keyword>
<keyword evidence="8" id="KW-0862">Zinc</keyword>
<dbReference type="InterPro" id="IPR049132">
    <property type="entry name" value="FAN1-like_euk"/>
</dbReference>
<dbReference type="PANTHER" id="PTHR15749">
    <property type="entry name" value="FANCONI-ASSOCIATED NUCLEASE 1"/>
    <property type="match status" value="1"/>
</dbReference>
<dbReference type="InterPro" id="IPR033315">
    <property type="entry name" value="Fan1-like"/>
</dbReference>
<evidence type="ECO:0000256" key="1">
    <source>
        <dbReference type="ARBA" id="ARBA00000983"/>
    </source>
</evidence>
<evidence type="ECO:0000256" key="12">
    <source>
        <dbReference type="RuleBase" id="RU365033"/>
    </source>
</evidence>
<dbReference type="Pfam" id="PF08774">
    <property type="entry name" value="VRR_NUC"/>
    <property type="match status" value="1"/>
</dbReference>
<dbReference type="GO" id="GO:0036297">
    <property type="term" value="P:interstrand cross-link repair"/>
    <property type="evidence" value="ECO:0007669"/>
    <property type="project" value="InterPro"/>
</dbReference>
<accession>A0A9E7G755</accession>
<dbReference type="InterPro" id="IPR011856">
    <property type="entry name" value="tRNA_endonuc-like_dom_sf"/>
</dbReference>
<dbReference type="InterPro" id="IPR049125">
    <property type="entry name" value="FAN1-like_WH"/>
</dbReference>
<keyword evidence="10 12" id="KW-0234">DNA repair</keyword>
<dbReference type="InterPro" id="IPR006642">
    <property type="entry name" value="Rad18_UBZ4"/>
</dbReference>
<dbReference type="GO" id="GO:0017108">
    <property type="term" value="F:5'-flap endonuclease activity"/>
    <property type="evidence" value="ECO:0007669"/>
    <property type="project" value="TreeGrafter"/>
</dbReference>
<evidence type="ECO:0000313" key="17">
    <source>
        <dbReference type="EMBL" id="URE09536.1"/>
    </source>
</evidence>
<evidence type="ECO:0000256" key="7">
    <source>
        <dbReference type="ARBA" id="ARBA00022801"/>
    </source>
</evidence>
<dbReference type="SMART" id="SM00990">
    <property type="entry name" value="VRR_NUC"/>
    <property type="match status" value="1"/>
</dbReference>
<comment type="cofactor">
    <cofactor evidence="12">
        <name>Mg(2+)</name>
        <dbReference type="ChEBI" id="CHEBI:18420"/>
    </cofactor>
    <cofactor evidence="12">
        <name>Mn(2+)</name>
        <dbReference type="ChEBI" id="CHEBI:29035"/>
    </cofactor>
</comment>
<dbReference type="SMART" id="SM00910">
    <property type="entry name" value="HIRAN"/>
    <property type="match status" value="1"/>
</dbReference>
<dbReference type="GO" id="GO:0008409">
    <property type="term" value="F:5'-3' exonuclease activity"/>
    <property type="evidence" value="ECO:0007669"/>
    <property type="project" value="TreeGrafter"/>
</dbReference>
<comment type="catalytic activity">
    <reaction evidence="1 12">
        <text>Hydrolytically removes 5'-nucleotides successively from the 3'-hydroxy termini of 3'-hydroxy-terminated oligonucleotides.</text>
        <dbReference type="EC" id="3.1.4.1"/>
    </reaction>
</comment>
<dbReference type="InterPro" id="IPR014905">
    <property type="entry name" value="HIRAN"/>
</dbReference>
<reference evidence="17" key="1">
    <citation type="submission" date="2022-05" db="EMBL/GenBank/DDBJ databases">
        <title>The Musa troglodytarum L. genome provides insights into the mechanism of non-climacteric behaviour and enrichment of carotenoids.</title>
        <authorList>
            <person name="Wang J."/>
        </authorList>
    </citation>
    <scope>NUCLEOTIDE SEQUENCE</scope>
    <source>
        <tissue evidence="17">Leaf</tissue>
    </source>
</reference>
<feature type="domain" description="UBZ4-type" evidence="14">
    <location>
        <begin position="100"/>
        <end position="125"/>
    </location>
</feature>